<proteinExistence type="predicted"/>
<accession>A0AAN9H3D9</accession>
<gene>
    <name evidence="1" type="ORF">R3I93_014947</name>
</gene>
<organism evidence="1 2">
    <name type="scientific">Phoxinus phoxinus</name>
    <name type="common">Eurasian minnow</name>
    <dbReference type="NCBI Taxonomy" id="58324"/>
    <lineage>
        <taxon>Eukaryota</taxon>
        <taxon>Metazoa</taxon>
        <taxon>Chordata</taxon>
        <taxon>Craniata</taxon>
        <taxon>Vertebrata</taxon>
        <taxon>Euteleostomi</taxon>
        <taxon>Actinopterygii</taxon>
        <taxon>Neopterygii</taxon>
        <taxon>Teleostei</taxon>
        <taxon>Ostariophysi</taxon>
        <taxon>Cypriniformes</taxon>
        <taxon>Leuciscidae</taxon>
        <taxon>Phoxininae</taxon>
        <taxon>Phoxinus</taxon>
    </lineage>
</organism>
<sequence length="44" mass="4813">MSSSPSLATEDSDIKEEFYRIAGFPNVIGAVDCTHKDKSPLRCP</sequence>
<dbReference type="AlphaFoldDB" id="A0AAN9H3D9"/>
<reference evidence="1 2" key="1">
    <citation type="submission" date="2024-02" db="EMBL/GenBank/DDBJ databases">
        <title>Chromosome-level genome assembly of the Eurasian Minnow (Phoxinus phoxinus).</title>
        <authorList>
            <person name="Oriowo T.O."/>
            <person name="Martin S."/>
            <person name="Stange M."/>
            <person name="Chrysostomakis Y."/>
            <person name="Brown T."/>
            <person name="Winkler S."/>
            <person name="Kukowka S."/>
            <person name="Myers E.W."/>
            <person name="Bohne A."/>
        </authorList>
    </citation>
    <scope>NUCLEOTIDE SEQUENCE [LARGE SCALE GENOMIC DNA]</scope>
    <source>
        <strain evidence="1">ZFMK-TIS-60720</strain>
        <tissue evidence="1">Whole Organism</tissue>
    </source>
</reference>
<protein>
    <submittedName>
        <fullName evidence="1">Uncharacterized protein</fullName>
    </submittedName>
</protein>
<evidence type="ECO:0000313" key="2">
    <source>
        <dbReference type="Proteomes" id="UP001364617"/>
    </source>
</evidence>
<dbReference type="Proteomes" id="UP001364617">
    <property type="component" value="Unassembled WGS sequence"/>
</dbReference>
<name>A0AAN9H3D9_9TELE</name>
<dbReference type="EMBL" id="JAYKXH010000015">
    <property type="protein sequence ID" value="KAK7143940.1"/>
    <property type="molecule type" value="Genomic_DNA"/>
</dbReference>
<evidence type="ECO:0000313" key="1">
    <source>
        <dbReference type="EMBL" id="KAK7143940.1"/>
    </source>
</evidence>
<keyword evidence="2" id="KW-1185">Reference proteome</keyword>
<comment type="caution">
    <text evidence="1">The sequence shown here is derived from an EMBL/GenBank/DDBJ whole genome shotgun (WGS) entry which is preliminary data.</text>
</comment>